<reference evidence="2" key="2">
    <citation type="submission" date="2025-09" db="UniProtKB">
        <authorList>
            <consortium name="Ensembl"/>
        </authorList>
    </citation>
    <scope>IDENTIFICATION</scope>
</reference>
<keyword evidence="1" id="KW-1133">Transmembrane helix</keyword>
<accession>A0A8B9VCW9</accession>
<evidence type="ECO:0000313" key="2">
    <source>
        <dbReference type="Ensembl" id="ENSAZOP00000022526.1"/>
    </source>
</evidence>
<organism evidence="2 3">
    <name type="scientific">Anas zonorhyncha</name>
    <name type="common">Eastern spot-billed duck</name>
    <dbReference type="NCBI Taxonomy" id="75864"/>
    <lineage>
        <taxon>Eukaryota</taxon>
        <taxon>Metazoa</taxon>
        <taxon>Chordata</taxon>
        <taxon>Craniata</taxon>
        <taxon>Vertebrata</taxon>
        <taxon>Euteleostomi</taxon>
        <taxon>Archelosauria</taxon>
        <taxon>Archosauria</taxon>
        <taxon>Dinosauria</taxon>
        <taxon>Saurischia</taxon>
        <taxon>Theropoda</taxon>
        <taxon>Coelurosauria</taxon>
        <taxon>Aves</taxon>
        <taxon>Neognathae</taxon>
        <taxon>Galloanserae</taxon>
        <taxon>Anseriformes</taxon>
        <taxon>Anatidae</taxon>
        <taxon>Anatinae</taxon>
        <taxon>Anas</taxon>
    </lineage>
</organism>
<dbReference type="Proteomes" id="UP000694549">
    <property type="component" value="Unplaced"/>
</dbReference>
<reference evidence="2" key="1">
    <citation type="submission" date="2025-08" db="UniProtKB">
        <authorList>
            <consortium name="Ensembl"/>
        </authorList>
    </citation>
    <scope>IDENTIFICATION</scope>
</reference>
<proteinExistence type="predicted"/>
<dbReference type="InterPro" id="IPR038780">
    <property type="entry name" value="ALN"/>
</dbReference>
<sequence length="67" mass="7301">MNSPTLAEGVRAATSLRGQAGFPWVSSQGGLSVCSSKPPALHGSYWLDLWLFVLFDLALFVFIYLLP</sequence>
<feature type="transmembrane region" description="Helical" evidence="1">
    <location>
        <begin position="45"/>
        <end position="66"/>
    </location>
</feature>
<dbReference type="Pfam" id="PF17696">
    <property type="entry name" value="ALN"/>
    <property type="match status" value="1"/>
</dbReference>
<keyword evidence="1" id="KW-0472">Membrane</keyword>
<keyword evidence="1" id="KW-0812">Transmembrane</keyword>
<protein>
    <submittedName>
        <fullName evidence="2">Uncharacterized protein</fullName>
    </submittedName>
</protein>
<dbReference type="Ensembl" id="ENSAZOT00000024199.1">
    <property type="protein sequence ID" value="ENSAZOP00000022526.1"/>
    <property type="gene ID" value="ENSAZOG00000014596.1"/>
</dbReference>
<evidence type="ECO:0000256" key="1">
    <source>
        <dbReference type="SAM" id="Phobius"/>
    </source>
</evidence>
<dbReference type="PANTHER" id="PTHR37367:SF1">
    <property type="entry name" value="CHROMOSOME 4 OPEN READING FRAME 3"/>
    <property type="match status" value="1"/>
</dbReference>
<dbReference type="AlphaFoldDB" id="A0A8B9VCW9"/>
<evidence type="ECO:0000313" key="3">
    <source>
        <dbReference type="Proteomes" id="UP000694549"/>
    </source>
</evidence>
<name>A0A8B9VCW9_9AVES</name>
<keyword evidence="3" id="KW-1185">Reference proteome</keyword>
<dbReference type="PANTHER" id="PTHR37367">
    <property type="entry name" value="CHROMOSOME 4 OPEN READING FRAME 3"/>
    <property type="match status" value="1"/>
</dbReference>